<feature type="transmembrane region" description="Helical" evidence="1">
    <location>
        <begin position="20"/>
        <end position="40"/>
    </location>
</feature>
<reference evidence="2" key="1">
    <citation type="submission" date="2024-07" db="EMBL/GenBank/DDBJ databases">
        <authorList>
            <person name="Yu S.T."/>
        </authorList>
    </citation>
    <scope>NUCLEOTIDE SEQUENCE</scope>
    <source>
        <strain evidence="2">R44</strain>
    </source>
</reference>
<dbReference type="RefSeq" id="WP_369147814.1">
    <property type="nucleotide sequence ID" value="NZ_CP163444.1"/>
</dbReference>
<gene>
    <name evidence="2" type="ORF">AB5J54_34275</name>
</gene>
<keyword evidence="1" id="KW-0472">Membrane</keyword>
<proteinExistence type="predicted"/>
<dbReference type="AlphaFoldDB" id="A0AB39TBA0"/>
<name>A0AB39TBA0_9ACTN</name>
<keyword evidence="1" id="KW-1133">Transmembrane helix</keyword>
<evidence type="ECO:0000256" key="1">
    <source>
        <dbReference type="SAM" id="Phobius"/>
    </source>
</evidence>
<organism evidence="2">
    <name type="scientific">Streptomyces sp. R44</name>
    <dbReference type="NCBI Taxonomy" id="3238633"/>
    <lineage>
        <taxon>Bacteria</taxon>
        <taxon>Bacillati</taxon>
        <taxon>Actinomycetota</taxon>
        <taxon>Actinomycetes</taxon>
        <taxon>Kitasatosporales</taxon>
        <taxon>Streptomycetaceae</taxon>
        <taxon>Streptomyces</taxon>
    </lineage>
</organism>
<protein>
    <submittedName>
        <fullName evidence="2">Uncharacterized protein</fullName>
    </submittedName>
</protein>
<keyword evidence="1" id="KW-0812">Transmembrane</keyword>
<accession>A0AB39TBA0</accession>
<dbReference type="EMBL" id="CP163444">
    <property type="protein sequence ID" value="XDQ75290.1"/>
    <property type="molecule type" value="Genomic_DNA"/>
</dbReference>
<evidence type="ECO:0000313" key="2">
    <source>
        <dbReference type="EMBL" id="XDQ75290.1"/>
    </source>
</evidence>
<feature type="transmembrane region" description="Helical" evidence="1">
    <location>
        <begin position="71"/>
        <end position="92"/>
    </location>
</feature>
<sequence length="98" mass="10045">MPPGGPPTPPSPASRAAPAVLVSAALGATALTLLWTVLALTTEIMGTTIRGDALPADCPSRSGGWMAASSYVCYAPLVLWGPLLALLTVAYGRRRRQG</sequence>